<evidence type="ECO:0000256" key="1">
    <source>
        <dbReference type="SAM" id="MobiDB-lite"/>
    </source>
</evidence>
<organism evidence="2 3">
    <name type="scientific">Pleurodeles waltl</name>
    <name type="common">Iberian ribbed newt</name>
    <dbReference type="NCBI Taxonomy" id="8319"/>
    <lineage>
        <taxon>Eukaryota</taxon>
        <taxon>Metazoa</taxon>
        <taxon>Chordata</taxon>
        <taxon>Craniata</taxon>
        <taxon>Vertebrata</taxon>
        <taxon>Euteleostomi</taxon>
        <taxon>Amphibia</taxon>
        <taxon>Batrachia</taxon>
        <taxon>Caudata</taxon>
        <taxon>Salamandroidea</taxon>
        <taxon>Salamandridae</taxon>
        <taxon>Pleurodelinae</taxon>
        <taxon>Pleurodeles</taxon>
    </lineage>
</organism>
<keyword evidence="3" id="KW-1185">Reference proteome</keyword>
<dbReference type="AlphaFoldDB" id="A0AAV7RT49"/>
<evidence type="ECO:0000313" key="3">
    <source>
        <dbReference type="Proteomes" id="UP001066276"/>
    </source>
</evidence>
<gene>
    <name evidence="2" type="ORF">NDU88_007873</name>
</gene>
<dbReference type="Proteomes" id="UP001066276">
    <property type="component" value="Chromosome 5"/>
</dbReference>
<feature type="region of interest" description="Disordered" evidence="1">
    <location>
        <begin position="1"/>
        <end position="76"/>
    </location>
</feature>
<name>A0AAV7RT49_PLEWA</name>
<accession>A0AAV7RT49</accession>
<feature type="compositionally biased region" description="Basic and acidic residues" evidence="1">
    <location>
        <begin position="1"/>
        <end position="37"/>
    </location>
</feature>
<sequence length="97" mass="11166">MLIERHRAGVEKQQKEVASKVRERRYEREGAGKDNTERVAASARHKWCTKEELSQGSRNRNQGSRRSRKLDRAEVSSKLGIHDGLHVVIKVVQNQYG</sequence>
<evidence type="ECO:0000313" key="2">
    <source>
        <dbReference type="EMBL" id="KAJ1155138.1"/>
    </source>
</evidence>
<reference evidence="2" key="1">
    <citation type="journal article" date="2022" name="bioRxiv">
        <title>Sequencing and chromosome-scale assembly of the giantPleurodeles waltlgenome.</title>
        <authorList>
            <person name="Brown T."/>
            <person name="Elewa A."/>
            <person name="Iarovenko S."/>
            <person name="Subramanian E."/>
            <person name="Araus A.J."/>
            <person name="Petzold A."/>
            <person name="Susuki M."/>
            <person name="Suzuki K.-i.T."/>
            <person name="Hayashi T."/>
            <person name="Toyoda A."/>
            <person name="Oliveira C."/>
            <person name="Osipova E."/>
            <person name="Leigh N.D."/>
            <person name="Simon A."/>
            <person name="Yun M.H."/>
        </authorList>
    </citation>
    <scope>NUCLEOTIDE SEQUENCE</scope>
    <source>
        <strain evidence="2">20211129_DDA</strain>
        <tissue evidence="2">Liver</tissue>
    </source>
</reference>
<comment type="caution">
    <text evidence="2">The sequence shown here is derived from an EMBL/GenBank/DDBJ whole genome shotgun (WGS) entry which is preliminary data.</text>
</comment>
<proteinExistence type="predicted"/>
<dbReference type="EMBL" id="JANPWB010000009">
    <property type="protein sequence ID" value="KAJ1155138.1"/>
    <property type="molecule type" value="Genomic_DNA"/>
</dbReference>
<protein>
    <submittedName>
        <fullName evidence="2">Uncharacterized protein</fullName>
    </submittedName>
</protein>